<protein>
    <submittedName>
        <fullName evidence="1">Uncharacterized protein</fullName>
    </submittedName>
</protein>
<organism evidence="1">
    <name type="scientific">Ixodes ricinus</name>
    <name type="common">Common tick</name>
    <name type="synonym">Acarus ricinus</name>
    <dbReference type="NCBI Taxonomy" id="34613"/>
    <lineage>
        <taxon>Eukaryota</taxon>
        <taxon>Metazoa</taxon>
        <taxon>Ecdysozoa</taxon>
        <taxon>Arthropoda</taxon>
        <taxon>Chelicerata</taxon>
        <taxon>Arachnida</taxon>
        <taxon>Acari</taxon>
        <taxon>Parasitiformes</taxon>
        <taxon>Ixodida</taxon>
        <taxon>Ixodoidea</taxon>
        <taxon>Ixodidae</taxon>
        <taxon>Ixodinae</taxon>
        <taxon>Ixodes</taxon>
    </lineage>
</organism>
<dbReference type="AlphaFoldDB" id="A0A6B0UYW3"/>
<name>A0A6B0UYW3_IXORI</name>
<reference evidence="1" key="1">
    <citation type="submission" date="2019-12" db="EMBL/GenBank/DDBJ databases">
        <title>An insight into the sialome of adult female Ixodes ricinus ticks feeding for 6 days.</title>
        <authorList>
            <person name="Perner J."/>
            <person name="Ribeiro J.M.C."/>
        </authorList>
    </citation>
    <scope>NUCLEOTIDE SEQUENCE</scope>
    <source>
        <strain evidence="1">Semi-engorged</strain>
        <tissue evidence="1">Salivary glands</tissue>
    </source>
</reference>
<accession>A0A6B0UYW3</accession>
<evidence type="ECO:0000313" key="1">
    <source>
        <dbReference type="EMBL" id="MXU95107.1"/>
    </source>
</evidence>
<sequence>MAYAIMSGEPGLRGAEPKSGFHKTWQQKRAMKRYKHQNITHTVISRTDDRIISFFFKKEAYLRCVDILFLREKSRRRGNGLVSTPPRRLKVAKRREEETRYVYVTRLVGLVNRDLFFQIYFRPFELSPYGWCCTDSSVPPTPPALFSEIRILVHHPFKAALGHEICRTQWLQFRLRGN</sequence>
<dbReference type="EMBL" id="GIFC01013024">
    <property type="protein sequence ID" value="MXU95107.1"/>
    <property type="molecule type" value="Transcribed_RNA"/>
</dbReference>
<proteinExistence type="predicted"/>